<keyword evidence="4" id="KW-1185">Reference proteome</keyword>
<protein>
    <submittedName>
        <fullName evidence="3">Response regulator transcription factor</fullName>
    </submittedName>
</protein>
<keyword evidence="1" id="KW-1133">Transmembrane helix</keyword>
<dbReference type="Gene3D" id="1.10.10.10">
    <property type="entry name" value="Winged helix-like DNA-binding domain superfamily/Winged helix DNA-binding domain"/>
    <property type="match status" value="1"/>
</dbReference>
<evidence type="ECO:0000313" key="4">
    <source>
        <dbReference type="Proteomes" id="UP000652176"/>
    </source>
</evidence>
<keyword evidence="1" id="KW-0472">Membrane</keyword>
<proteinExistence type="predicted"/>
<comment type="caution">
    <text evidence="3">The sequence shown here is derived from an EMBL/GenBank/DDBJ whole genome shotgun (WGS) entry which is preliminary data.</text>
</comment>
<dbReference type="InterPro" id="IPR000792">
    <property type="entry name" value="Tscrpt_reg_LuxR_C"/>
</dbReference>
<name>A0ABR9D6L1_9GAMM</name>
<dbReference type="SUPFAM" id="SSF46894">
    <property type="entry name" value="C-terminal effector domain of the bipartite response regulators"/>
    <property type="match status" value="1"/>
</dbReference>
<dbReference type="Pfam" id="PF00196">
    <property type="entry name" value="GerE"/>
    <property type="match status" value="1"/>
</dbReference>
<feature type="transmembrane region" description="Helical" evidence="1">
    <location>
        <begin position="42"/>
        <end position="60"/>
    </location>
</feature>
<evidence type="ECO:0000259" key="2">
    <source>
        <dbReference type="SMART" id="SM00421"/>
    </source>
</evidence>
<dbReference type="EMBL" id="JACXSS010000001">
    <property type="protein sequence ID" value="MBD9358754.1"/>
    <property type="molecule type" value="Genomic_DNA"/>
</dbReference>
<evidence type="ECO:0000313" key="3">
    <source>
        <dbReference type="EMBL" id="MBD9358754.1"/>
    </source>
</evidence>
<dbReference type="InterPro" id="IPR036388">
    <property type="entry name" value="WH-like_DNA-bd_sf"/>
</dbReference>
<gene>
    <name evidence="3" type="ORF">IE877_23250</name>
</gene>
<sequence>MALIDDNKRFSQWAIAISLFVFVLIALDLFGDYRDGVSWTHVLTEVIILILSLAGIVYFGRLYHQFSKSKIDVLTHDLALAHQQAQQWRDANRELIAGLAVQIRKQFGLWQLTPAESEVGLLMLKGLSHSEIANVRNASERTIRDQARAIYRKAGVTGRTELSAFFLEDLLLPR</sequence>
<dbReference type="Proteomes" id="UP000652176">
    <property type="component" value="Unassembled WGS sequence"/>
</dbReference>
<accession>A0ABR9D6L1</accession>
<keyword evidence="1" id="KW-0812">Transmembrane</keyword>
<evidence type="ECO:0000256" key="1">
    <source>
        <dbReference type="SAM" id="Phobius"/>
    </source>
</evidence>
<dbReference type="RefSeq" id="WP_192376950.1">
    <property type="nucleotide sequence ID" value="NZ_CAJHIV010000001.1"/>
</dbReference>
<dbReference type="SMART" id="SM00421">
    <property type="entry name" value="HTH_LUXR"/>
    <property type="match status" value="1"/>
</dbReference>
<reference evidence="3 4" key="1">
    <citation type="submission" date="2020-09" db="EMBL/GenBank/DDBJ databases">
        <title>Methylomonas albis sp. nov. and Methylomonas fluvii sp. nov.: Two cold-adapted methanotrophs from the River Elbe and an amended description of Methylovulum psychrotolerans strain Eb1.</title>
        <authorList>
            <person name="Bussmann I.K."/>
            <person name="Klings K.-W."/>
            <person name="Warnstedt J."/>
            <person name="Hoppert M."/>
            <person name="Saborowski A."/>
            <person name="Horn F."/>
            <person name="Liebner S."/>
        </authorList>
    </citation>
    <scope>NUCLEOTIDE SEQUENCE [LARGE SCALE GENOMIC DNA]</scope>
    <source>
        <strain evidence="3 4">EbA</strain>
    </source>
</reference>
<dbReference type="InterPro" id="IPR016032">
    <property type="entry name" value="Sig_transdc_resp-reg_C-effctor"/>
</dbReference>
<feature type="domain" description="HTH luxR-type" evidence="2">
    <location>
        <begin position="109"/>
        <end position="166"/>
    </location>
</feature>
<feature type="transmembrane region" description="Helical" evidence="1">
    <location>
        <begin position="12"/>
        <end position="30"/>
    </location>
</feature>
<organism evidence="3 4">
    <name type="scientific">Methylomonas albis</name>
    <dbReference type="NCBI Taxonomy" id="1854563"/>
    <lineage>
        <taxon>Bacteria</taxon>
        <taxon>Pseudomonadati</taxon>
        <taxon>Pseudomonadota</taxon>
        <taxon>Gammaproteobacteria</taxon>
        <taxon>Methylococcales</taxon>
        <taxon>Methylococcaceae</taxon>
        <taxon>Methylomonas</taxon>
    </lineage>
</organism>